<dbReference type="AlphaFoldDB" id="A0A1F5TQD2"/>
<protein>
    <submittedName>
        <fullName evidence="2">Uncharacterized protein</fullName>
    </submittedName>
</protein>
<feature type="transmembrane region" description="Helical" evidence="1">
    <location>
        <begin position="39"/>
        <end position="59"/>
    </location>
</feature>
<evidence type="ECO:0000256" key="1">
    <source>
        <dbReference type="SAM" id="Phobius"/>
    </source>
</evidence>
<keyword evidence="1" id="KW-0812">Transmembrane</keyword>
<proteinExistence type="predicted"/>
<dbReference type="Proteomes" id="UP000177579">
    <property type="component" value="Unassembled WGS sequence"/>
</dbReference>
<evidence type="ECO:0000313" key="3">
    <source>
        <dbReference type="Proteomes" id="UP000177579"/>
    </source>
</evidence>
<keyword evidence="1" id="KW-0472">Membrane</keyword>
<sequence>MKKPTLLKSFVYLINDISNILLEKERQKDDEAVEKIHKILIFVVFLLLISIGLNIYLLYIK</sequence>
<comment type="caution">
    <text evidence="2">The sequence shown here is derived from an EMBL/GenBank/DDBJ whole genome shotgun (WGS) entry which is preliminary data.</text>
</comment>
<keyword evidence="1" id="KW-1133">Transmembrane helix</keyword>
<accession>A0A1F5TQD2</accession>
<evidence type="ECO:0000313" key="2">
    <source>
        <dbReference type="EMBL" id="OGF41077.1"/>
    </source>
</evidence>
<dbReference type="EMBL" id="MFGO01000014">
    <property type="protein sequence ID" value="OGF41077.1"/>
    <property type="molecule type" value="Genomic_DNA"/>
</dbReference>
<organism evidence="2 3">
    <name type="scientific">Candidatus Falkowbacteria bacterium RIFOXYD2_FULL_34_120</name>
    <dbReference type="NCBI Taxonomy" id="1798007"/>
    <lineage>
        <taxon>Bacteria</taxon>
        <taxon>Candidatus Falkowiibacteriota</taxon>
    </lineage>
</organism>
<name>A0A1F5TQD2_9BACT</name>
<gene>
    <name evidence="2" type="ORF">A2531_03270</name>
</gene>
<reference evidence="2 3" key="1">
    <citation type="journal article" date="2016" name="Nat. Commun.">
        <title>Thousands of microbial genomes shed light on interconnected biogeochemical processes in an aquifer system.</title>
        <authorList>
            <person name="Anantharaman K."/>
            <person name="Brown C.T."/>
            <person name="Hug L.A."/>
            <person name="Sharon I."/>
            <person name="Castelle C.J."/>
            <person name="Probst A.J."/>
            <person name="Thomas B.C."/>
            <person name="Singh A."/>
            <person name="Wilkins M.J."/>
            <person name="Karaoz U."/>
            <person name="Brodie E.L."/>
            <person name="Williams K.H."/>
            <person name="Hubbard S.S."/>
            <person name="Banfield J.F."/>
        </authorList>
    </citation>
    <scope>NUCLEOTIDE SEQUENCE [LARGE SCALE GENOMIC DNA]</scope>
</reference>